<dbReference type="Pfam" id="PF17809">
    <property type="entry name" value="UPA_2"/>
    <property type="match status" value="1"/>
</dbReference>
<evidence type="ECO:0000256" key="5">
    <source>
        <dbReference type="ARBA" id="ARBA00022553"/>
    </source>
</evidence>
<dbReference type="GO" id="GO:0016020">
    <property type="term" value="C:membrane"/>
    <property type="evidence" value="ECO:0007669"/>
    <property type="project" value="UniProtKB-SubCell"/>
</dbReference>
<dbReference type="Gene3D" id="1.25.40.20">
    <property type="entry name" value="Ankyrin repeat-containing domain"/>
    <property type="match status" value="3"/>
</dbReference>
<feature type="repeat" description="ANK" evidence="17">
    <location>
        <begin position="249"/>
        <end position="281"/>
    </location>
</feature>
<keyword evidence="11" id="KW-0379">Hydroxylation</keyword>
<dbReference type="FunFam" id="1.25.40.20:FF:000002">
    <property type="entry name" value="Ankyrin-2 isoform 2"/>
    <property type="match status" value="1"/>
</dbReference>
<feature type="repeat" description="ANK" evidence="17">
    <location>
        <begin position="476"/>
        <end position="508"/>
    </location>
</feature>
<evidence type="ECO:0000256" key="18">
    <source>
        <dbReference type="SAM" id="MobiDB-lite"/>
    </source>
</evidence>
<dbReference type="InterPro" id="IPR000488">
    <property type="entry name" value="Death_dom"/>
</dbReference>
<dbReference type="Pfam" id="PF00531">
    <property type="entry name" value="Death"/>
    <property type="match status" value="1"/>
</dbReference>
<dbReference type="SMART" id="SM00005">
    <property type="entry name" value="DEATH"/>
    <property type="match status" value="1"/>
</dbReference>
<dbReference type="Pfam" id="PF00791">
    <property type="entry name" value="ZU5"/>
    <property type="match status" value="1"/>
</dbReference>
<evidence type="ECO:0000256" key="1">
    <source>
        <dbReference type="ARBA" id="ARBA00004245"/>
    </source>
</evidence>
<dbReference type="PANTHER" id="PTHR24123:SF71">
    <property type="entry name" value="ANKYRIN 1, ERYTHROCYTIC A ISOFORM X1"/>
    <property type="match status" value="1"/>
</dbReference>
<feature type="repeat" description="ANK" evidence="17">
    <location>
        <begin position="282"/>
        <end position="314"/>
    </location>
</feature>
<feature type="repeat" description="ANK" evidence="17">
    <location>
        <begin position="542"/>
        <end position="574"/>
    </location>
</feature>
<dbReference type="FunFam" id="2.60.220.30:FF:000001">
    <property type="entry name" value="Ankyrin-3 isoform 2"/>
    <property type="match status" value="1"/>
</dbReference>
<dbReference type="EMBL" id="CAWUFR010000094">
    <property type="protein sequence ID" value="CAK6966506.1"/>
    <property type="molecule type" value="Genomic_DNA"/>
</dbReference>
<dbReference type="InterPro" id="IPR040745">
    <property type="entry name" value="Ankyrin_UPA"/>
</dbReference>
<evidence type="ECO:0000256" key="3">
    <source>
        <dbReference type="ARBA" id="ARBA00004370"/>
    </source>
</evidence>
<sequence>MEGNPAWLIDLASVGPSINRGPSCPLRNTLFRGPHNLSLCVPSRTTPGTAYTLGAHRRLRTAGVCVCDCTAEEEEEEEAEGRSPCAIVPQTTAVGSGHANTAQTPTNTMAQAAKHLRKNKDLEAAAEQERKEKEEERVKKRSRSRDKKRKAHAVHRWLIDQDSSVSSEMPDGQGVWHYDDEADAGNSFLRAARSGNLDKALDHIKNGIDINTANQNGLNGLHLASKEGHVKMVLELLHNGIILETTTKKGNTALHIAALAGQEQVVTELVNYGANVNAQSQKGFTPLYMAAQENHLEVVKFLLENGANQSIPTEDGFTPLAVALQQGHENVVALLINYGTKGKVRLPALHIAARNDDTRTAAVLLQNDPNPDVLSKTGFTPLHIAAHYENLNVAQLLLNRGANVNFTPKNGITPLHIASRRGNVIMVRLLLDRGAQIDAKTKDELTPLHCAARNGHVRIIEILLDHGSPIQAKTKNGLSPIHMAAQGDHMDCVKQLLQYNAEIDDITLDHLTPLHVAAHCGHHRMAKVLLDKGAKPNSRALNGFTPLHIACKKNHMRVMDLLLKHSASLEAVTESGLTPLHVASFMGHLNIVKILLQKGASPSASNVKVETPLHMASRAGHYEVAEFLLQNTSPVDAKAKDDQTPLHCAARMGHKELVKLLLEHKANPNSTTTAGHTPLHIAAREGHAQTVRILLDMEAQQTKMTKKGFTPLHVASKYGKVDVAELLLERGANPNAAGKNGLTPLHVAVHHNNLDVVNLLVSKGGSPHSAARNGYTALHIASKQNQVEVANSLLQYGASTNAESLQGVTPLHLASQEGRPDMVSLLISKQANVNLGNKSGLTPLHLVAQEGHVGIADILVKQGASVYAATRMGYTPLHVACHYGNIKMVKFLLQQQANVNSKTRLGYTPLHQAAQQGHTDIVTLLLKHGAQPNETTTNGTSALAIAKRLGYISVIDVLKLVTEETVSMTTTEKHRMSFPETVDEILDVSEDEGIAQLTLGEELLGTEGARYMKMDDMKDHDDDFLSPKKSLEYERGLGTANYSPAIPRIPRVSPETVILKHEMDQQHTPLPLPKEYDEDSLIPSSPATETSDNVSPVASPIHTGFLVSFMVDARGGSMRGSRHNGLRVIIPPRTCAAPTRITCRLVKPQKLTSPPPLVEGEGLASRIISLGPASMQFLGPVIVEIPHFAALGRGDRELVVLRSENGSVWKEHRNRYGDEVLETILNGMDEELESQEELGKKRIRRIISTDFPLYFAVVSRVQQESDLIGPEGGSLTSKLVPMVQATFPETAVTKRVRLGLQAQPVPDELVAKLLGNQANFSPVVTVEPRRRKFHRPIGLRVPLPPSWRDSPRDSGEGDTTSLRLLCSVIGGTAPAQWEDITGTTKLMYASECANFTTNVSARFWLADCPRTAEAVSFANLLYRELSAVPYMAKFVVFAKMNELREGRLRCYCMTDDKMDKTLEQHENFTEVARSRDIEVMEGMPLHLECSGNLVPVRKATQQPRCFSFQAFKDNRLPVSVKVRDSSKEPTGFLSFLRKSTKYEDSQHVLCNLNITMPPCIKIIGSEDRRRTLTPLALRERYSALNEPAMASMSAMERTELKMAVIAEQLGLSWAELARELQLSVDDINKIRVENPNSLLEQSSALLNLWATREGKRAKMESLYTALKSIDRMDIVNMLEGQPPQPARQGSRDLSRRRHNEREHISPGMTNGYGLTQDELLSPASMQYSLPSPLGAEPYWQEVSSLDCAPIATTEEDTLMEMSDVQVWPSGNSPSLVPVEDSSLECSNADDSEGLLGLPYGSLGRPASQASAASGGGGVLSGSIELPEDDSEIGVDSLSTATPASLGGTIAGINLNGLNNGQGSEASSEVSAVTSTTGGNAGGGGGGGGTGSEEGLCLVAGQQKVYARLSESPGLSCVADRNGDRSGNGGNGGGGGSFLSYLQEQTGPGWIPVTDPTQAWVGSQPKPRQAIDNMMSSVRNAMEGDLTHVSQEALLQPVRDMGHSEILRGHFRGTQPFEKGLGFPHRVPELRAWDDVRLKGQGDEVEDLPGEQVSEEQFTDEHGNIVTKKVVRKVVRRGKGSGEEGVQEMSVEGSLQDANELEMDAEQFMSYAILGRDSGKSDSVDVKKGAQIVKCATLRRVKQ</sequence>
<evidence type="ECO:0000256" key="6">
    <source>
        <dbReference type="ARBA" id="ARBA00022737"/>
    </source>
</evidence>
<evidence type="ECO:0000259" key="19">
    <source>
        <dbReference type="PROSITE" id="PS50017"/>
    </source>
</evidence>
<feature type="repeat" description="ANK" evidence="17">
    <location>
        <begin position="608"/>
        <end position="640"/>
    </location>
</feature>
<dbReference type="Pfam" id="PF12796">
    <property type="entry name" value="Ank_2"/>
    <property type="match status" value="7"/>
</dbReference>
<comment type="function">
    <text evidence="13">Component of the ankyrin-1 complex, a multiprotein complex involved in the stability and shape of the erythrocyte membrane. Attaches integral membrane proteins to cytoskeletal elements; binds to the erythrocyte membrane protein band 4.2, to Na-K ATPase, to the lymphocyte membrane protein GP85, and to the cytoskeletal proteins fodrin, tubulin, vimentin and desmin. Erythrocyte ankyrins also link spectrin (beta chain) to the cytoplasmic domain of the erythrocytes anion exchange protein; they retain most or all of these binding functions.</text>
</comment>
<feature type="domain" description="ZU5" evidence="20">
    <location>
        <begin position="1105"/>
        <end position="1260"/>
    </location>
</feature>
<dbReference type="Pfam" id="PF00023">
    <property type="entry name" value="Ank"/>
    <property type="match status" value="2"/>
</dbReference>
<dbReference type="PROSITE" id="PS50017">
    <property type="entry name" value="DEATH_DOMAIN"/>
    <property type="match status" value="1"/>
</dbReference>
<feature type="region of interest" description="Disordered" evidence="18">
    <location>
        <begin position="124"/>
        <end position="153"/>
    </location>
</feature>
<dbReference type="PROSITE" id="PS50297">
    <property type="entry name" value="ANK_REP_REGION"/>
    <property type="match status" value="21"/>
</dbReference>
<feature type="repeat" description="ANK" evidence="17">
    <location>
        <begin position="509"/>
        <end position="541"/>
    </location>
</feature>
<dbReference type="InterPro" id="IPR051165">
    <property type="entry name" value="Multifunctional_ANK_Repeat"/>
</dbReference>
<feature type="compositionally biased region" description="Basic and acidic residues" evidence="18">
    <location>
        <begin position="124"/>
        <end position="138"/>
    </location>
</feature>
<feature type="compositionally biased region" description="Gly residues" evidence="18">
    <location>
        <begin position="1878"/>
        <end position="1889"/>
    </location>
</feature>
<keyword evidence="10" id="KW-0206">Cytoskeleton</keyword>
<dbReference type="PANTHER" id="PTHR24123">
    <property type="entry name" value="ANKYRIN REPEAT-CONTAINING"/>
    <property type="match status" value="1"/>
</dbReference>
<gene>
    <name evidence="21" type="ORF">FSCOSCO3_A011970</name>
</gene>
<feature type="repeat" description="ANK" evidence="17">
    <location>
        <begin position="905"/>
        <end position="937"/>
    </location>
</feature>
<feature type="repeat" description="ANK" evidence="17">
    <location>
        <begin position="740"/>
        <end position="772"/>
    </location>
</feature>
<evidence type="ECO:0000259" key="20">
    <source>
        <dbReference type="PROSITE" id="PS51145"/>
    </source>
</evidence>
<evidence type="ECO:0000313" key="22">
    <source>
        <dbReference type="Proteomes" id="UP001314229"/>
    </source>
</evidence>
<name>A0AAV1P4C0_SCOSC</name>
<dbReference type="GO" id="GO:0016529">
    <property type="term" value="C:sarcoplasmic reticulum"/>
    <property type="evidence" value="ECO:0007669"/>
    <property type="project" value="UniProtKB-SubCell"/>
</dbReference>
<dbReference type="Gene3D" id="2.60.40.2660">
    <property type="match status" value="1"/>
</dbReference>
<dbReference type="PROSITE" id="PS50088">
    <property type="entry name" value="ANK_REPEAT"/>
    <property type="match status" value="21"/>
</dbReference>
<comment type="caution">
    <text evidence="21">The sequence shown here is derived from an EMBL/GenBank/DDBJ whole genome shotgun (WGS) entry which is preliminary data.</text>
</comment>
<dbReference type="PROSITE" id="PS51145">
    <property type="entry name" value="ZU5"/>
    <property type="match status" value="2"/>
</dbReference>
<feature type="repeat" description="ANK" evidence="17">
    <location>
        <begin position="575"/>
        <end position="607"/>
    </location>
</feature>
<feature type="repeat" description="ANK" evidence="17">
    <location>
        <begin position="410"/>
        <end position="442"/>
    </location>
</feature>
<keyword evidence="9" id="KW-0472">Membrane</keyword>
<protein>
    <recommendedName>
        <fullName evidence="15">Ankyrin-1</fullName>
    </recommendedName>
    <alternativeName>
        <fullName evidence="16">Erythrocyte ankyrin</fullName>
    </alternativeName>
</protein>
<keyword evidence="22" id="KW-1185">Reference proteome</keyword>
<dbReference type="PRINTS" id="PR01415">
    <property type="entry name" value="ANKYRIN"/>
</dbReference>
<keyword evidence="8 17" id="KW-0040">ANK repeat</keyword>
<evidence type="ECO:0000256" key="2">
    <source>
        <dbReference type="ARBA" id="ARBA00004369"/>
    </source>
</evidence>
<accession>A0AAV1P4C0</accession>
<evidence type="ECO:0000256" key="16">
    <source>
        <dbReference type="ARBA" id="ARBA00083208"/>
    </source>
</evidence>
<feature type="region of interest" description="Disordered" evidence="18">
    <location>
        <begin position="1066"/>
        <end position="1096"/>
    </location>
</feature>
<evidence type="ECO:0000256" key="10">
    <source>
        <dbReference type="ARBA" id="ARBA00023212"/>
    </source>
</evidence>
<dbReference type="FunFam" id="2.60.40.2660:FF:000002">
    <property type="entry name" value="Ankyrin-1 isoform B"/>
    <property type="match status" value="1"/>
</dbReference>
<comment type="subunit">
    <text evidence="14">Component of the ankyrin-1 complex in the erythrocyte, composed of ANK1, RHCE, RHAG, SLC4A1, EPB42, GYPA, GYPB and AQP1. Interacts with a number of integral membrane proteins and cytoskeletal proteins. Interacts (via N-terminus) with SPTB/spectrin (beta chain). Also interacts with TTN/titin. Isoform Mu17 interacts with OBSCN isoform 3/obscurin. Interacts with HIF1AN. Interacts (via ANK 1-5 repeats) with RHCE; this interaction mediates the primary membrane attachment site for ANK1. Interacts (via ANK 1-2 repeats) with AQP1 (via the N-terminal). Interacts (via ANK 1-13 repeats) with EPB42. Interacts directly with SLC4A1 (via the cytoplasmic domain); this interaction is mediated by the SLC4A1 Band 3-II and Band 3-III dimers.</text>
</comment>
<feature type="repeat" description="ANK" evidence="17">
    <location>
        <begin position="773"/>
        <end position="805"/>
    </location>
</feature>
<dbReference type="SUPFAM" id="SSF48403">
    <property type="entry name" value="Ankyrin repeat"/>
    <property type="match status" value="3"/>
</dbReference>
<evidence type="ECO:0000256" key="17">
    <source>
        <dbReference type="PROSITE-ProRule" id="PRU00023"/>
    </source>
</evidence>
<dbReference type="SUPFAM" id="SSF47986">
    <property type="entry name" value="DEATH domain"/>
    <property type="match status" value="1"/>
</dbReference>
<feature type="repeat" description="ANK" evidence="17">
    <location>
        <begin position="443"/>
        <end position="475"/>
    </location>
</feature>
<dbReference type="Gene3D" id="1.10.533.10">
    <property type="entry name" value="Death Domain, Fas"/>
    <property type="match status" value="1"/>
</dbReference>
<organism evidence="21 22">
    <name type="scientific">Scomber scombrus</name>
    <name type="common">Atlantic mackerel</name>
    <name type="synonym">Scomber vernalis</name>
    <dbReference type="NCBI Taxonomy" id="13677"/>
    <lineage>
        <taxon>Eukaryota</taxon>
        <taxon>Metazoa</taxon>
        <taxon>Chordata</taxon>
        <taxon>Craniata</taxon>
        <taxon>Vertebrata</taxon>
        <taxon>Euteleostomi</taxon>
        <taxon>Actinopterygii</taxon>
        <taxon>Neopterygii</taxon>
        <taxon>Teleostei</taxon>
        <taxon>Neoteleostei</taxon>
        <taxon>Acanthomorphata</taxon>
        <taxon>Pelagiaria</taxon>
        <taxon>Scombriformes</taxon>
        <taxon>Scombridae</taxon>
        <taxon>Scomber</taxon>
    </lineage>
</organism>
<feature type="repeat" description="ANK" evidence="17">
    <location>
        <begin position="641"/>
        <end position="673"/>
    </location>
</feature>
<feature type="region of interest" description="Disordered" evidence="18">
    <location>
        <begin position="1770"/>
        <end position="1789"/>
    </location>
</feature>
<evidence type="ECO:0000256" key="7">
    <source>
        <dbReference type="ARBA" id="ARBA00022951"/>
    </source>
</evidence>
<feature type="repeat" description="ANK" evidence="17">
    <location>
        <begin position="839"/>
        <end position="871"/>
    </location>
</feature>
<feature type="repeat" description="ANK" evidence="17">
    <location>
        <begin position="377"/>
        <end position="409"/>
    </location>
</feature>
<keyword evidence="7" id="KW-0703">Sarcoplasmic reticulum</keyword>
<dbReference type="FunFam" id="2.60.220.30:FF:000002">
    <property type="entry name" value="Ankyrin-3 isoform 2"/>
    <property type="match status" value="1"/>
</dbReference>
<feature type="repeat" description="ANK" evidence="17">
    <location>
        <begin position="315"/>
        <end position="339"/>
    </location>
</feature>
<feature type="compositionally biased region" description="Basic and acidic residues" evidence="18">
    <location>
        <begin position="1689"/>
        <end position="1704"/>
    </location>
</feature>
<feature type="compositionally biased region" description="Polar residues" evidence="18">
    <location>
        <begin position="1082"/>
        <end position="1096"/>
    </location>
</feature>
<keyword evidence="6" id="KW-0677">Repeat</keyword>
<dbReference type="InterPro" id="IPR000906">
    <property type="entry name" value="ZU5_dom"/>
</dbReference>
<evidence type="ECO:0000256" key="11">
    <source>
        <dbReference type="ARBA" id="ARBA00023278"/>
    </source>
</evidence>
<dbReference type="FunFam" id="1.25.40.20:FF:000001">
    <property type="entry name" value="Ankyrin-2 isoform 2"/>
    <property type="match status" value="1"/>
</dbReference>
<dbReference type="FunFam" id="1.25.40.20:FF:000003">
    <property type="entry name" value="Ankyrin, isoform B"/>
    <property type="match status" value="1"/>
</dbReference>
<evidence type="ECO:0000313" key="21">
    <source>
        <dbReference type="EMBL" id="CAK6966506.1"/>
    </source>
</evidence>
<feature type="region of interest" description="Disordered" evidence="18">
    <location>
        <begin position="1861"/>
        <end position="1889"/>
    </location>
</feature>
<proteinExistence type="predicted"/>
<dbReference type="Proteomes" id="UP001314229">
    <property type="component" value="Unassembled WGS sequence"/>
</dbReference>
<keyword evidence="4" id="KW-0963">Cytoplasm</keyword>
<feature type="region of interest" description="Disordered" evidence="18">
    <location>
        <begin position="1805"/>
        <end position="1826"/>
    </location>
</feature>
<dbReference type="Pfam" id="PF13637">
    <property type="entry name" value="Ank_4"/>
    <property type="match status" value="1"/>
</dbReference>
<feature type="compositionally biased region" description="Low complexity" evidence="18">
    <location>
        <begin position="1861"/>
        <end position="1877"/>
    </location>
</feature>
<dbReference type="InterPro" id="IPR036770">
    <property type="entry name" value="Ankyrin_rpt-contain_sf"/>
</dbReference>
<dbReference type="SMART" id="SM00248">
    <property type="entry name" value="ANK"/>
    <property type="match status" value="22"/>
</dbReference>
<evidence type="ECO:0000256" key="13">
    <source>
        <dbReference type="ARBA" id="ARBA00058177"/>
    </source>
</evidence>
<feature type="repeat" description="ANK" evidence="17">
    <location>
        <begin position="872"/>
        <end position="904"/>
    </location>
</feature>
<evidence type="ECO:0000256" key="15">
    <source>
        <dbReference type="ARBA" id="ARBA00069479"/>
    </source>
</evidence>
<evidence type="ECO:0000256" key="14">
    <source>
        <dbReference type="ARBA" id="ARBA00061944"/>
    </source>
</evidence>
<keyword evidence="5" id="KW-0597">Phosphoprotein</keyword>
<dbReference type="GO" id="GO:0014731">
    <property type="term" value="C:spectrin-associated cytoskeleton"/>
    <property type="evidence" value="ECO:0007669"/>
    <property type="project" value="UniProtKB-ARBA"/>
</dbReference>
<evidence type="ECO:0000256" key="9">
    <source>
        <dbReference type="ARBA" id="ARBA00023136"/>
    </source>
</evidence>
<reference evidence="21 22" key="1">
    <citation type="submission" date="2024-01" db="EMBL/GenBank/DDBJ databases">
        <authorList>
            <person name="Alioto T."/>
            <person name="Alioto T."/>
            <person name="Gomez Garrido J."/>
        </authorList>
    </citation>
    <scope>NUCLEOTIDE SEQUENCE [LARGE SCALE GENOMIC DNA]</scope>
</reference>
<evidence type="ECO:0000256" key="12">
    <source>
        <dbReference type="ARBA" id="ARBA00023288"/>
    </source>
</evidence>
<evidence type="ECO:0000256" key="4">
    <source>
        <dbReference type="ARBA" id="ARBA00022490"/>
    </source>
</evidence>
<dbReference type="Gene3D" id="2.60.220.30">
    <property type="match status" value="2"/>
</dbReference>
<dbReference type="InterPro" id="IPR002110">
    <property type="entry name" value="Ankyrin_rpt"/>
</dbReference>
<dbReference type="FunFam" id="1.10.533.10:FF:000010">
    <property type="entry name" value="Ankyrin 1"/>
    <property type="match status" value="1"/>
</dbReference>
<comment type="subcellular location">
    <subcellularLocation>
        <location evidence="1">Cytoplasm</location>
        <location evidence="1">Cytoskeleton</location>
    </subcellularLocation>
    <subcellularLocation>
        <location evidence="3">Membrane</location>
    </subcellularLocation>
    <subcellularLocation>
        <location evidence="2">Sarcoplasmic reticulum</location>
    </subcellularLocation>
</comment>
<dbReference type="CDD" id="cd08805">
    <property type="entry name" value="Death_ank1"/>
    <property type="match status" value="1"/>
</dbReference>
<evidence type="ECO:0000256" key="8">
    <source>
        <dbReference type="ARBA" id="ARBA00023043"/>
    </source>
</evidence>
<feature type="repeat" description="ANK" evidence="17">
    <location>
        <begin position="674"/>
        <end position="706"/>
    </location>
</feature>
<dbReference type="InterPro" id="IPR011029">
    <property type="entry name" value="DEATH-like_dom_sf"/>
</dbReference>
<dbReference type="SMART" id="SM00218">
    <property type="entry name" value="ZU5"/>
    <property type="match status" value="1"/>
</dbReference>
<keyword evidence="12" id="KW-0449">Lipoprotein</keyword>
<feature type="repeat" description="ANK" evidence="17">
    <location>
        <begin position="806"/>
        <end position="838"/>
    </location>
</feature>
<dbReference type="GO" id="GO:0071944">
    <property type="term" value="C:cell periphery"/>
    <property type="evidence" value="ECO:0007669"/>
    <property type="project" value="UniProtKB-ARBA"/>
</dbReference>
<feature type="compositionally biased region" description="Basic residues" evidence="18">
    <location>
        <begin position="139"/>
        <end position="153"/>
    </location>
</feature>
<dbReference type="GO" id="GO:0007165">
    <property type="term" value="P:signal transduction"/>
    <property type="evidence" value="ECO:0007669"/>
    <property type="project" value="InterPro"/>
</dbReference>
<feature type="domain" description="Death" evidence="19">
    <location>
        <begin position="1598"/>
        <end position="1682"/>
    </location>
</feature>
<feature type="repeat" description="ANK" evidence="17">
    <location>
        <begin position="216"/>
        <end position="248"/>
    </location>
</feature>
<feature type="region of interest" description="Disordered" evidence="18">
    <location>
        <begin position="1679"/>
        <end position="1715"/>
    </location>
</feature>
<feature type="domain" description="ZU5" evidence="20">
    <location>
        <begin position="1262"/>
        <end position="1408"/>
    </location>
</feature>
<feature type="repeat" description="ANK" evidence="17">
    <location>
        <begin position="707"/>
        <end position="739"/>
    </location>
</feature>